<keyword evidence="3" id="KW-1185">Reference proteome</keyword>
<keyword evidence="1" id="KW-0732">Signal</keyword>
<accession>A0ABU4HU05</accession>
<comment type="caution">
    <text evidence="2">The sequence shown here is derived from an EMBL/GenBank/DDBJ whole genome shotgun (WGS) entry which is preliminary data.</text>
</comment>
<organism evidence="2 3">
    <name type="scientific">Conexibacter stalactiti</name>
    <dbReference type="NCBI Taxonomy" id="1940611"/>
    <lineage>
        <taxon>Bacteria</taxon>
        <taxon>Bacillati</taxon>
        <taxon>Actinomycetota</taxon>
        <taxon>Thermoleophilia</taxon>
        <taxon>Solirubrobacterales</taxon>
        <taxon>Conexibacteraceae</taxon>
        <taxon>Conexibacter</taxon>
    </lineage>
</organism>
<dbReference type="InterPro" id="IPR046576">
    <property type="entry name" value="DUF6636"/>
</dbReference>
<name>A0ABU4HU05_9ACTN</name>
<protein>
    <submittedName>
        <fullName evidence="2">DUF6636 domain-containing protein</fullName>
    </submittedName>
</protein>
<dbReference type="EMBL" id="JAWSTH010000065">
    <property type="protein sequence ID" value="MDW5596796.1"/>
    <property type="molecule type" value="Genomic_DNA"/>
</dbReference>
<feature type="chain" id="PRO_5046865738" evidence="1">
    <location>
        <begin position="23"/>
        <end position="135"/>
    </location>
</feature>
<reference evidence="3" key="1">
    <citation type="submission" date="2023-07" db="EMBL/GenBank/DDBJ databases">
        <title>Conexibacter stalactiti sp. nov., isolated from stalactites in a lava cave and emended description of the genus Conexibacter.</title>
        <authorList>
            <person name="Lee S.D."/>
        </authorList>
    </citation>
    <scope>NUCLEOTIDE SEQUENCE [LARGE SCALE GENOMIC DNA]</scope>
    <source>
        <strain evidence="3">KCTC 39840</strain>
    </source>
</reference>
<evidence type="ECO:0000256" key="1">
    <source>
        <dbReference type="SAM" id="SignalP"/>
    </source>
</evidence>
<sequence length="135" mass="14376">MRSPAAVAAVLVLALLPASAEAKLVMFSAPSHNIGCAMDTGFARCDVARRTWRTPAKPRGCMLDWGNGFFVERRGRGRVVCAGDTTLNPRGAVLAYGKSRTVGSFTCTSRRAGMTCSHSGSGHGFTVSRSSYRVF</sequence>
<dbReference type="Proteomes" id="UP001284601">
    <property type="component" value="Unassembled WGS sequence"/>
</dbReference>
<evidence type="ECO:0000313" key="3">
    <source>
        <dbReference type="Proteomes" id="UP001284601"/>
    </source>
</evidence>
<proteinExistence type="predicted"/>
<dbReference type="Pfam" id="PF20341">
    <property type="entry name" value="DUF6636"/>
    <property type="match status" value="1"/>
</dbReference>
<evidence type="ECO:0000313" key="2">
    <source>
        <dbReference type="EMBL" id="MDW5596796.1"/>
    </source>
</evidence>
<gene>
    <name evidence="2" type="ORF">R7226_20790</name>
</gene>
<dbReference type="RefSeq" id="WP_318599230.1">
    <property type="nucleotide sequence ID" value="NZ_JAWSTH010000065.1"/>
</dbReference>
<feature type="signal peptide" evidence="1">
    <location>
        <begin position="1"/>
        <end position="22"/>
    </location>
</feature>